<reference evidence="1" key="1">
    <citation type="submission" date="2020-10" db="EMBL/GenBank/DDBJ databases">
        <authorList>
            <person name="Gilroy R."/>
        </authorList>
    </citation>
    <scope>NUCLEOTIDE SEQUENCE</scope>
    <source>
        <strain evidence="1">ChiSjej4B22-9803</strain>
    </source>
</reference>
<dbReference type="GO" id="GO:0016301">
    <property type="term" value="F:kinase activity"/>
    <property type="evidence" value="ECO:0007669"/>
    <property type="project" value="UniProtKB-KW"/>
</dbReference>
<name>A0A9D1LUP8_9FIRM</name>
<keyword evidence="1" id="KW-0808">Transferase</keyword>
<evidence type="ECO:0000313" key="1">
    <source>
        <dbReference type="EMBL" id="HIU48433.1"/>
    </source>
</evidence>
<dbReference type="AlphaFoldDB" id="A0A9D1LUP8"/>
<dbReference type="SUPFAM" id="SSF52540">
    <property type="entry name" value="P-loop containing nucleoside triphosphate hydrolases"/>
    <property type="match status" value="1"/>
</dbReference>
<dbReference type="Proteomes" id="UP000824111">
    <property type="component" value="Unassembled WGS sequence"/>
</dbReference>
<sequence length="204" mass="23581">MVITIGRQYGSGGRELGKKLADQLGFDFYDEELVNLAAKKSNMNEEVLKQVDEKATRSFLYSLVTGTDIRGLNSPIYYEMPINDKLFIAQAEIIKELAQKSNCVIVGRCADYILRDTDVDCVNLFIYADMEKRIARIMRLYGLARDKAKEQIVKTEKRRKAYYNYYSNRDWGRMENYHLCIDAGEVGIDNAVELVRDYVLKKNK</sequence>
<dbReference type="Pfam" id="PF13189">
    <property type="entry name" value="Cytidylate_kin2"/>
    <property type="match status" value="1"/>
</dbReference>
<protein>
    <submittedName>
        <fullName evidence="1">Cytidylate kinase-like family protein</fullName>
    </submittedName>
</protein>
<comment type="caution">
    <text evidence="1">The sequence shown here is derived from an EMBL/GenBank/DDBJ whole genome shotgun (WGS) entry which is preliminary data.</text>
</comment>
<dbReference type="InterPro" id="IPR027417">
    <property type="entry name" value="P-loop_NTPase"/>
</dbReference>
<organism evidence="1 2">
    <name type="scientific">Candidatus Avimonoglobus intestinipullorum</name>
    <dbReference type="NCBI Taxonomy" id="2840699"/>
    <lineage>
        <taxon>Bacteria</taxon>
        <taxon>Bacillati</taxon>
        <taxon>Bacillota</taxon>
        <taxon>Clostridia</taxon>
        <taxon>Eubacteriales</taxon>
        <taxon>Candidatus Avimonoglobus</taxon>
    </lineage>
</organism>
<dbReference type="EMBL" id="DVND01000096">
    <property type="protein sequence ID" value="HIU48433.1"/>
    <property type="molecule type" value="Genomic_DNA"/>
</dbReference>
<keyword evidence="1" id="KW-0418">Kinase</keyword>
<accession>A0A9D1LUP8</accession>
<dbReference type="Gene3D" id="3.40.50.300">
    <property type="entry name" value="P-loop containing nucleotide triphosphate hydrolases"/>
    <property type="match status" value="1"/>
</dbReference>
<evidence type="ECO:0000313" key="2">
    <source>
        <dbReference type="Proteomes" id="UP000824111"/>
    </source>
</evidence>
<proteinExistence type="predicted"/>
<reference evidence="1" key="2">
    <citation type="journal article" date="2021" name="PeerJ">
        <title>Extensive microbial diversity within the chicken gut microbiome revealed by metagenomics and culture.</title>
        <authorList>
            <person name="Gilroy R."/>
            <person name="Ravi A."/>
            <person name="Getino M."/>
            <person name="Pursley I."/>
            <person name="Horton D.L."/>
            <person name="Alikhan N.F."/>
            <person name="Baker D."/>
            <person name="Gharbi K."/>
            <person name="Hall N."/>
            <person name="Watson M."/>
            <person name="Adriaenssens E.M."/>
            <person name="Foster-Nyarko E."/>
            <person name="Jarju S."/>
            <person name="Secka A."/>
            <person name="Antonio M."/>
            <person name="Oren A."/>
            <person name="Chaudhuri R.R."/>
            <person name="La Ragione R."/>
            <person name="Hildebrand F."/>
            <person name="Pallen M.J."/>
        </authorList>
    </citation>
    <scope>NUCLEOTIDE SEQUENCE</scope>
    <source>
        <strain evidence="1">ChiSjej4B22-9803</strain>
    </source>
</reference>
<gene>
    <name evidence="1" type="ORF">IAB04_03655</name>
</gene>